<keyword evidence="2" id="KW-0012">Acyltransferase</keyword>
<evidence type="ECO:0000313" key="6">
    <source>
        <dbReference type="Proteomes" id="UP000800981"/>
    </source>
</evidence>
<feature type="region of interest" description="Disordered" evidence="3">
    <location>
        <begin position="1"/>
        <end position="24"/>
    </location>
</feature>
<dbReference type="Gene3D" id="3.40.630.30">
    <property type="match status" value="1"/>
</dbReference>
<dbReference type="CDD" id="cd04301">
    <property type="entry name" value="NAT_SF"/>
    <property type="match status" value="1"/>
</dbReference>
<keyword evidence="6" id="KW-1185">Reference proteome</keyword>
<dbReference type="PANTHER" id="PTHR43877">
    <property type="entry name" value="AMINOALKYLPHOSPHONATE N-ACETYLTRANSFERASE-RELATED-RELATED"/>
    <property type="match status" value="1"/>
</dbReference>
<dbReference type="InterPro" id="IPR000182">
    <property type="entry name" value="GNAT_dom"/>
</dbReference>
<proteinExistence type="predicted"/>
<sequence>MESTTPAPAGLPAPPLAIRSTTDAGDPDVRRLVAAAEDELRRRYPEDDDLGPDVHALVWLVAERDGHGVGIIALCPLEEGVGELKRLYVADEARRGGVARALLDAAEDEGRARGMSALRLETGTRQPEAMALYQRHGWAPIAPYGYWAGHPMTRCYGKQLAGDGSAVSA</sequence>
<keyword evidence="1" id="KW-0808">Transferase</keyword>
<evidence type="ECO:0000313" key="5">
    <source>
        <dbReference type="EMBL" id="NHC13563.1"/>
    </source>
</evidence>
<dbReference type="RefSeq" id="WP_166280131.1">
    <property type="nucleotide sequence ID" value="NZ_JAANNP010000002.1"/>
</dbReference>
<dbReference type="SUPFAM" id="SSF55729">
    <property type="entry name" value="Acyl-CoA N-acyltransferases (Nat)"/>
    <property type="match status" value="1"/>
</dbReference>
<organism evidence="5 6">
    <name type="scientific">Motilibacter deserti</name>
    <dbReference type="NCBI Taxonomy" id="2714956"/>
    <lineage>
        <taxon>Bacteria</taxon>
        <taxon>Bacillati</taxon>
        <taxon>Actinomycetota</taxon>
        <taxon>Actinomycetes</taxon>
        <taxon>Motilibacterales</taxon>
        <taxon>Motilibacteraceae</taxon>
        <taxon>Motilibacter</taxon>
    </lineage>
</organism>
<dbReference type="PROSITE" id="PS51186">
    <property type="entry name" value="GNAT"/>
    <property type="match status" value="1"/>
</dbReference>
<name>A0ABX0GWC1_9ACTN</name>
<dbReference type="Pfam" id="PF00583">
    <property type="entry name" value="Acetyltransf_1"/>
    <property type="match status" value="1"/>
</dbReference>
<evidence type="ECO:0000256" key="1">
    <source>
        <dbReference type="ARBA" id="ARBA00022679"/>
    </source>
</evidence>
<evidence type="ECO:0000259" key="4">
    <source>
        <dbReference type="PROSITE" id="PS51186"/>
    </source>
</evidence>
<reference evidence="5 6" key="1">
    <citation type="submission" date="2020-03" db="EMBL/GenBank/DDBJ databases">
        <title>Two novel Motilibacter sp.</title>
        <authorList>
            <person name="Liu S."/>
        </authorList>
    </citation>
    <scope>NUCLEOTIDE SEQUENCE [LARGE SCALE GENOMIC DNA]</scope>
    <source>
        <strain evidence="5 6">E257</strain>
    </source>
</reference>
<feature type="domain" description="N-acetyltransferase" evidence="4">
    <location>
        <begin position="16"/>
        <end position="161"/>
    </location>
</feature>
<evidence type="ECO:0000256" key="3">
    <source>
        <dbReference type="SAM" id="MobiDB-lite"/>
    </source>
</evidence>
<comment type="caution">
    <text evidence="5">The sequence shown here is derived from an EMBL/GenBank/DDBJ whole genome shotgun (WGS) entry which is preliminary data.</text>
</comment>
<dbReference type="PANTHER" id="PTHR43877:SF2">
    <property type="entry name" value="AMINOALKYLPHOSPHONATE N-ACETYLTRANSFERASE-RELATED"/>
    <property type="match status" value="1"/>
</dbReference>
<accession>A0ABX0GWC1</accession>
<dbReference type="EMBL" id="JAANNP010000002">
    <property type="protein sequence ID" value="NHC13563.1"/>
    <property type="molecule type" value="Genomic_DNA"/>
</dbReference>
<gene>
    <name evidence="5" type="ORF">G9H71_07185</name>
</gene>
<dbReference type="InterPro" id="IPR050832">
    <property type="entry name" value="Bact_Acetyltransf"/>
</dbReference>
<dbReference type="Proteomes" id="UP000800981">
    <property type="component" value="Unassembled WGS sequence"/>
</dbReference>
<evidence type="ECO:0000256" key="2">
    <source>
        <dbReference type="ARBA" id="ARBA00023315"/>
    </source>
</evidence>
<dbReference type="InterPro" id="IPR016181">
    <property type="entry name" value="Acyl_CoA_acyltransferase"/>
</dbReference>
<protein>
    <submittedName>
        <fullName evidence="5">GNAT family N-acetyltransferase</fullName>
    </submittedName>
</protein>